<name>A0A5P2BJ13_STRVZ</name>
<feature type="signal peptide" evidence="2">
    <location>
        <begin position="1"/>
        <end position="36"/>
    </location>
</feature>
<gene>
    <name evidence="3" type="ORF">DEJ47_31770</name>
</gene>
<dbReference type="RefSeq" id="WP_150174065.1">
    <property type="nucleotide sequence ID" value="NZ_CP029193.1"/>
</dbReference>
<evidence type="ECO:0000256" key="1">
    <source>
        <dbReference type="SAM" id="MobiDB-lite"/>
    </source>
</evidence>
<feature type="region of interest" description="Disordered" evidence="1">
    <location>
        <begin position="170"/>
        <end position="190"/>
    </location>
</feature>
<dbReference type="OrthoDB" id="4126742at2"/>
<dbReference type="EMBL" id="CP029193">
    <property type="protein sequence ID" value="QES30406.1"/>
    <property type="molecule type" value="Genomic_DNA"/>
</dbReference>
<dbReference type="AlphaFoldDB" id="A0A5P2BJ13"/>
<sequence>MHRSLFHGAAHLRLRTLVVALVSATIAAIIPFQAHASDRRDDPVKQGYERLVKNVSDFRKKYVKERAEKSREFVERTKGKILSGKIAVHLPEGAGFDEAGATVRVSRSDGTRIVYLPYAGTAAVPSVLAAVYDRSGRVTQTIEHVYRNKHDGSVRVRVWIDGKATLDKTASPTGEISGTPKDASASAESVAPTSPQKLAASTYWERFKACMIRQGYTMATIAALGATCSACFVSPAGCLACAVAMGITEFAAFYCVYNAAP</sequence>
<protein>
    <submittedName>
        <fullName evidence="3">Uncharacterized protein</fullName>
    </submittedName>
</protein>
<reference evidence="3 4" key="1">
    <citation type="submission" date="2018-05" db="EMBL/GenBank/DDBJ databases">
        <title>Streptomyces venezuelae.</title>
        <authorList>
            <person name="Kim W."/>
            <person name="Lee N."/>
            <person name="Cho B.-K."/>
        </authorList>
    </citation>
    <scope>NUCLEOTIDE SEQUENCE [LARGE SCALE GENOMIC DNA]</scope>
    <source>
        <strain evidence="3 4">ATCC 14583</strain>
    </source>
</reference>
<keyword evidence="2" id="KW-0732">Signal</keyword>
<keyword evidence="4" id="KW-1185">Reference proteome</keyword>
<accession>A0A5P2BJ13</accession>
<evidence type="ECO:0000313" key="3">
    <source>
        <dbReference type="EMBL" id="QES30406.1"/>
    </source>
</evidence>
<evidence type="ECO:0000313" key="4">
    <source>
        <dbReference type="Proteomes" id="UP000323046"/>
    </source>
</evidence>
<evidence type="ECO:0000256" key="2">
    <source>
        <dbReference type="SAM" id="SignalP"/>
    </source>
</evidence>
<feature type="chain" id="PRO_5024831738" evidence="2">
    <location>
        <begin position="37"/>
        <end position="261"/>
    </location>
</feature>
<organism evidence="3 4">
    <name type="scientific">Streptomyces venezuelae</name>
    <dbReference type="NCBI Taxonomy" id="54571"/>
    <lineage>
        <taxon>Bacteria</taxon>
        <taxon>Bacillati</taxon>
        <taxon>Actinomycetota</taxon>
        <taxon>Actinomycetes</taxon>
        <taxon>Kitasatosporales</taxon>
        <taxon>Streptomycetaceae</taxon>
        <taxon>Streptomyces</taxon>
    </lineage>
</organism>
<proteinExistence type="predicted"/>
<dbReference type="Proteomes" id="UP000323046">
    <property type="component" value="Chromosome"/>
</dbReference>